<comment type="caution">
    <text evidence="1">The sequence shown here is derived from an EMBL/GenBank/DDBJ whole genome shotgun (WGS) entry which is preliminary data.</text>
</comment>
<dbReference type="AlphaFoldDB" id="A0AAN6Q1P2"/>
<reference evidence="1" key="1">
    <citation type="journal article" date="2023" name="Mol. Phylogenet. Evol.">
        <title>Genome-scale phylogeny and comparative genomics of the fungal order Sordariales.</title>
        <authorList>
            <person name="Hensen N."/>
            <person name="Bonometti L."/>
            <person name="Westerberg I."/>
            <person name="Brannstrom I.O."/>
            <person name="Guillou S."/>
            <person name="Cros-Aarteil S."/>
            <person name="Calhoun S."/>
            <person name="Haridas S."/>
            <person name="Kuo A."/>
            <person name="Mondo S."/>
            <person name="Pangilinan J."/>
            <person name="Riley R."/>
            <person name="LaButti K."/>
            <person name="Andreopoulos B."/>
            <person name="Lipzen A."/>
            <person name="Chen C."/>
            <person name="Yan M."/>
            <person name="Daum C."/>
            <person name="Ng V."/>
            <person name="Clum A."/>
            <person name="Steindorff A."/>
            <person name="Ohm R.A."/>
            <person name="Martin F."/>
            <person name="Silar P."/>
            <person name="Natvig D.O."/>
            <person name="Lalanne C."/>
            <person name="Gautier V."/>
            <person name="Ament-Velasquez S.L."/>
            <person name="Kruys A."/>
            <person name="Hutchinson M.I."/>
            <person name="Powell A.J."/>
            <person name="Barry K."/>
            <person name="Miller A.N."/>
            <person name="Grigoriev I.V."/>
            <person name="Debuchy R."/>
            <person name="Gladieux P."/>
            <person name="Hiltunen Thoren M."/>
            <person name="Johannesson H."/>
        </authorList>
    </citation>
    <scope>NUCLEOTIDE SEQUENCE</scope>
    <source>
        <strain evidence="1">CBS 757.83</strain>
    </source>
</reference>
<name>A0AAN6Q1P2_9PEZI</name>
<proteinExistence type="predicted"/>
<gene>
    <name evidence="1" type="ORF">N658DRAFT_40996</name>
</gene>
<sequence>MTVMMRRTGPTQVFPITRASSSHGESHEVARVITPLGVYPGTFAVLGVDRKRLKRTLPVAPAASEKPPPRLELPPPGHQPVLHLLLQLQPDSFHAFFCRRAGCDHDPRGFDRGPLSRLHSVGFEHRPQARFPGRDGNDIHELFHGSCRSIA</sequence>
<organism evidence="1 2">
    <name type="scientific">Parathielavia hyrcaniae</name>
    <dbReference type="NCBI Taxonomy" id="113614"/>
    <lineage>
        <taxon>Eukaryota</taxon>
        <taxon>Fungi</taxon>
        <taxon>Dikarya</taxon>
        <taxon>Ascomycota</taxon>
        <taxon>Pezizomycotina</taxon>
        <taxon>Sordariomycetes</taxon>
        <taxon>Sordariomycetidae</taxon>
        <taxon>Sordariales</taxon>
        <taxon>Chaetomiaceae</taxon>
        <taxon>Parathielavia</taxon>
    </lineage>
</organism>
<accession>A0AAN6Q1P2</accession>
<dbReference type="EMBL" id="MU863633">
    <property type="protein sequence ID" value="KAK4101898.1"/>
    <property type="molecule type" value="Genomic_DNA"/>
</dbReference>
<dbReference type="Proteomes" id="UP001305647">
    <property type="component" value="Unassembled WGS sequence"/>
</dbReference>
<protein>
    <submittedName>
        <fullName evidence="1">Uncharacterized protein</fullName>
    </submittedName>
</protein>
<keyword evidence="2" id="KW-1185">Reference proteome</keyword>
<reference evidence="1" key="2">
    <citation type="submission" date="2023-05" db="EMBL/GenBank/DDBJ databases">
        <authorList>
            <consortium name="Lawrence Berkeley National Laboratory"/>
            <person name="Steindorff A."/>
            <person name="Hensen N."/>
            <person name="Bonometti L."/>
            <person name="Westerberg I."/>
            <person name="Brannstrom I.O."/>
            <person name="Guillou S."/>
            <person name="Cros-Aarteil S."/>
            <person name="Calhoun S."/>
            <person name="Haridas S."/>
            <person name="Kuo A."/>
            <person name="Mondo S."/>
            <person name="Pangilinan J."/>
            <person name="Riley R."/>
            <person name="Labutti K."/>
            <person name="Andreopoulos B."/>
            <person name="Lipzen A."/>
            <person name="Chen C."/>
            <person name="Yanf M."/>
            <person name="Daum C."/>
            <person name="Ng V."/>
            <person name="Clum A."/>
            <person name="Ohm R."/>
            <person name="Martin F."/>
            <person name="Silar P."/>
            <person name="Natvig D."/>
            <person name="Lalanne C."/>
            <person name="Gautier V."/>
            <person name="Ament-Velasquez S.L."/>
            <person name="Kruys A."/>
            <person name="Hutchinson M.I."/>
            <person name="Powell A.J."/>
            <person name="Barry K."/>
            <person name="Miller A.N."/>
            <person name="Grigoriev I.V."/>
            <person name="Debuchy R."/>
            <person name="Gladieux P."/>
            <person name="Thoren M.H."/>
            <person name="Johannesson H."/>
        </authorList>
    </citation>
    <scope>NUCLEOTIDE SEQUENCE</scope>
    <source>
        <strain evidence="1">CBS 757.83</strain>
    </source>
</reference>
<evidence type="ECO:0000313" key="2">
    <source>
        <dbReference type="Proteomes" id="UP001305647"/>
    </source>
</evidence>
<evidence type="ECO:0000313" key="1">
    <source>
        <dbReference type="EMBL" id="KAK4101898.1"/>
    </source>
</evidence>